<evidence type="ECO:0000313" key="3">
    <source>
        <dbReference type="EMBL" id="AIQ60181.1"/>
    </source>
</evidence>
<dbReference type="Proteomes" id="UP000029518">
    <property type="component" value="Chromosome"/>
</dbReference>
<accession>A0A089LF76</accession>
<feature type="signal peptide" evidence="2">
    <location>
        <begin position="1"/>
        <end position="17"/>
    </location>
</feature>
<organism evidence="3 4">
    <name type="scientific">Paenibacillus borealis</name>
    <dbReference type="NCBI Taxonomy" id="160799"/>
    <lineage>
        <taxon>Bacteria</taxon>
        <taxon>Bacillati</taxon>
        <taxon>Bacillota</taxon>
        <taxon>Bacilli</taxon>
        <taxon>Bacillales</taxon>
        <taxon>Paenibacillaceae</taxon>
        <taxon>Paenibacillus</taxon>
    </lineage>
</organism>
<dbReference type="AlphaFoldDB" id="A0A089LF76"/>
<evidence type="ECO:0000256" key="2">
    <source>
        <dbReference type="SAM" id="SignalP"/>
    </source>
</evidence>
<sequence>MKLIKRLSLWLPTLSIAVCMINLSGQDDKNLLLFLTCPLLLWLNPQLTDLHYSMDNEILWQFILYGIHFFFWLVFGLLFDWLLTRRRAK</sequence>
<evidence type="ECO:0000313" key="4">
    <source>
        <dbReference type="Proteomes" id="UP000029518"/>
    </source>
</evidence>
<proteinExistence type="predicted"/>
<evidence type="ECO:0008006" key="5">
    <source>
        <dbReference type="Google" id="ProtNLM"/>
    </source>
</evidence>
<evidence type="ECO:0000256" key="1">
    <source>
        <dbReference type="SAM" id="Phobius"/>
    </source>
</evidence>
<keyword evidence="4" id="KW-1185">Reference proteome</keyword>
<feature type="transmembrane region" description="Helical" evidence="1">
    <location>
        <begin position="58"/>
        <end position="83"/>
    </location>
</feature>
<name>A0A089LF76_PAEBO</name>
<gene>
    <name evidence="3" type="ORF">PBOR_26970</name>
</gene>
<feature type="transmembrane region" description="Helical" evidence="1">
    <location>
        <begin position="7"/>
        <end position="25"/>
    </location>
</feature>
<keyword evidence="1" id="KW-0812">Transmembrane</keyword>
<dbReference type="EMBL" id="CP009285">
    <property type="protein sequence ID" value="AIQ60181.1"/>
    <property type="molecule type" value="Genomic_DNA"/>
</dbReference>
<dbReference type="HOGENOM" id="CLU_171056_1_0_9"/>
<dbReference type="KEGG" id="pbd:PBOR_26970"/>
<reference evidence="3" key="1">
    <citation type="submission" date="2014-08" db="EMBL/GenBank/DDBJ databases">
        <title>Comparative genomics of the Paenibacillus odorifer group.</title>
        <authorList>
            <person name="den Bakker H.C."/>
            <person name="Tsai Y.-C.Y.-C."/>
            <person name="Martin N."/>
            <person name="Korlach J."/>
            <person name="Wiedmann M."/>
        </authorList>
    </citation>
    <scope>NUCLEOTIDE SEQUENCE [LARGE SCALE GENOMIC DNA]</scope>
    <source>
        <strain evidence="3">DSM 13188</strain>
    </source>
</reference>
<feature type="chain" id="PRO_5039331456" description="Permease" evidence="2">
    <location>
        <begin position="18"/>
        <end position="89"/>
    </location>
</feature>
<keyword evidence="1" id="KW-1133">Transmembrane helix</keyword>
<keyword evidence="1" id="KW-0472">Membrane</keyword>
<protein>
    <recommendedName>
        <fullName evidence="5">Permease</fullName>
    </recommendedName>
</protein>
<keyword evidence="2" id="KW-0732">Signal</keyword>